<dbReference type="Gene3D" id="2.60.120.1440">
    <property type="match status" value="1"/>
</dbReference>
<dbReference type="Pfam" id="PF04773">
    <property type="entry name" value="FecR"/>
    <property type="match status" value="1"/>
</dbReference>
<evidence type="ECO:0000259" key="2">
    <source>
        <dbReference type="Pfam" id="PF04773"/>
    </source>
</evidence>
<keyword evidence="1 3" id="KW-0812">Transmembrane</keyword>
<accession>G6EFY1</accession>
<evidence type="ECO:0000313" key="4">
    <source>
        <dbReference type="Proteomes" id="UP000004030"/>
    </source>
</evidence>
<keyword evidence="4" id="KW-1185">Reference proteome</keyword>
<dbReference type="InterPro" id="IPR006860">
    <property type="entry name" value="FecR"/>
</dbReference>
<dbReference type="eggNOG" id="COG3712">
    <property type="taxonomic scope" value="Bacteria"/>
</dbReference>
<proteinExistence type="predicted"/>
<feature type="domain" description="FecR protein" evidence="2">
    <location>
        <begin position="147"/>
        <end position="239"/>
    </location>
</feature>
<evidence type="ECO:0000313" key="3">
    <source>
        <dbReference type="EMBL" id="EHJ59670.1"/>
    </source>
</evidence>
<dbReference type="RefSeq" id="WP_007014160.1">
    <property type="nucleotide sequence ID" value="NZ_AGFM01000054.1"/>
</dbReference>
<dbReference type="OrthoDB" id="9798846at2"/>
<comment type="caution">
    <text evidence="3">The sequence shown here is derived from an EMBL/GenBank/DDBJ whole genome shotgun (WGS) entry which is preliminary data.</text>
</comment>
<sequence>MVIRIGAFRSYEERLEEIQAQAAWWIEREHLGPMREAERIELREWLARSPAHELEYMLADNLYADDDLVAAMQDVPRITAQRTFWSALDAVGNSVAAAARTLAQVAGPRLVAATLALALMVAAVSYLAPFGRDPMTGEDPRIAAGMTLKTHTGERLVAQLPDGTRVEMGGGSEAQVRFSDSERRFALTRGDALFDVAHDPARPFLIATDRASIRVVGTRFLIREMAKDTRVDVYQGVVEVRAPKAEAATMRVRRGSRVTIGQEVTIGRFEAGAEEDWRGGWVDEAAISLADLADLIERRTATPIAVDPALAAMQVSGRFRITQPDRLLEKLAPLYGFKARREGEGWRISK</sequence>
<keyword evidence="1" id="KW-0472">Membrane</keyword>
<dbReference type="PANTHER" id="PTHR30273:SF2">
    <property type="entry name" value="PROTEIN FECR"/>
    <property type="match status" value="1"/>
</dbReference>
<dbReference type="PANTHER" id="PTHR30273">
    <property type="entry name" value="PERIPLASMIC SIGNAL SENSOR AND SIGMA FACTOR ACTIVATOR FECR-RELATED"/>
    <property type="match status" value="1"/>
</dbReference>
<gene>
    <name evidence="3" type="ORF">NSU_3252</name>
</gene>
<dbReference type="AlphaFoldDB" id="G6EFY1"/>
<dbReference type="PIRSF" id="PIRSF018266">
    <property type="entry name" value="FecR"/>
    <property type="match status" value="1"/>
</dbReference>
<organism evidence="3 4">
    <name type="scientific">Novosphingobium pentaromativorans US6-1</name>
    <dbReference type="NCBI Taxonomy" id="1088721"/>
    <lineage>
        <taxon>Bacteria</taxon>
        <taxon>Pseudomonadati</taxon>
        <taxon>Pseudomonadota</taxon>
        <taxon>Alphaproteobacteria</taxon>
        <taxon>Sphingomonadales</taxon>
        <taxon>Sphingomonadaceae</taxon>
        <taxon>Novosphingobium</taxon>
    </lineage>
</organism>
<dbReference type="KEGG" id="npn:JI59_22710"/>
<evidence type="ECO:0000256" key="1">
    <source>
        <dbReference type="SAM" id="Phobius"/>
    </source>
</evidence>
<dbReference type="PATRIC" id="fig|1088721.3.peg.3209"/>
<keyword evidence="1" id="KW-1133">Transmembrane helix</keyword>
<dbReference type="EMBL" id="AGFM01000054">
    <property type="protein sequence ID" value="EHJ59670.1"/>
    <property type="molecule type" value="Genomic_DNA"/>
</dbReference>
<dbReference type="Proteomes" id="UP000004030">
    <property type="component" value="Unassembled WGS sequence"/>
</dbReference>
<feature type="transmembrane region" description="Helical" evidence="1">
    <location>
        <begin position="110"/>
        <end position="128"/>
    </location>
</feature>
<protein>
    <submittedName>
        <fullName evidence="3">FecR-like transmembrane sensor</fullName>
    </submittedName>
</protein>
<dbReference type="GO" id="GO:0016989">
    <property type="term" value="F:sigma factor antagonist activity"/>
    <property type="evidence" value="ECO:0007669"/>
    <property type="project" value="TreeGrafter"/>
</dbReference>
<name>G6EFY1_9SPHN</name>
<reference evidence="3 4" key="1">
    <citation type="journal article" date="2012" name="J. Bacteriol.">
        <title>Genome sequence of benzo(a)pyrene-degrading bacterium Novosphingobium pentaromativorans US6-1.</title>
        <authorList>
            <person name="Luo Y.R."/>
            <person name="Kang S.G."/>
            <person name="Kim S.J."/>
            <person name="Kim M.R."/>
            <person name="Li N."/>
            <person name="Lee J.H."/>
            <person name="Kwon K.K."/>
        </authorList>
    </citation>
    <scope>NUCLEOTIDE SEQUENCE [LARGE SCALE GENOMIC DNA]</scope>
    <source>
        <strain evidence="3 4">US6-1</strain>
    </source>
</reference>
<dbReference type="InterPro" id="IPR012373">
    <property type="entry name" value="Ferrdict_sens_TM"/>
</dbReference>